<name>A0A1I2JVA6_9BACI</name>
<reference evidence="3" key="1">
    <citation type="submission" date="2016-10" db="EMBL/GenBank/DDBJ databases">
        <authorList>
            <person name="Varghese N."/>
            <person name="Submissions S."/>
        </authorList>
    </citation>
    <scope>NUCLEOTIDE SEQUENCE [LARGE SCALE GENOMIC DNA]</scope>
    <source>
        <strain evidence="3">FP5</strain>
    </source>
</reference>
<feature type="transmembrane region" description="Helical" evidence="1">
    <location>
        <begin position="6"/>
        <end position="27"/>
    </location>
</feature>
<keyword evidence="3" id="KW-1185">Reference proteome</keyword>
<sequence length="115" mass="13000">MNVDTDSLVTFLIMWGIPTFMVVRTYLKMDSDDRNSAKKDFKSAHFVFTIGSLVIGYFFASIGNLLTLNIIKLPGIFLMIIAGITITVDMWRKNKVKSMFTPILIGVAIFFLIKP</sequence>
<evidence type="ECO:0000256" key="1">
    <source>
        <dbReference type="SAM" id="Phobius"/>
    </source>
</evidence>
<accession>A0A1I2JVA6</accession>
<evidence type="ECO:0000313" key="2">
    <source>
        <dbReference type="EMBL" id="SFF57988.1"/>
    </source>
</evidence>
<keyword evidence="1" id="KW-0472">Membrane</keyword>
<feature type="transmembrane region" description="Helical" evidence="1">
    <location>
        <begin position="73"/>
        <end position="91"/>
    </location>
</feature>
<dbReference type="Proteomes" id="UP000198897">
    <property type="component" value="Unassembled WGS sequence"/>
</dbReference>
<keyword evidence="1" id="KW-1133">Transmembrane helix</keyword>
<feature type="transmembrane region" description="Helical" evidence="1">
    <location>
        <begin position="98"/>
        <end position="113"/>
    </location>
</feature>
<dbReference type="AlphaFoldDB" id="A0A1I2JVA6"/>
<keyword evidence="1" id="KW-0812">Transmembrane</keyword>
<protein>
    <submittedName>
        <fullName evidence="2">Uncharacterized protein</fullName>
    </submittedName>
</protein>
<evidence type="ECO:0000313" key="3">
    <source>
        <dbReference type="Proteomes" id="UP000198897"/>
    </source>
</evidence>
<organism evidence="2 3">
    <name type="scientific">Halobacillus alkaliphilus</name>
    <dbReference type="NCBI Taxonomy" id="396056"/>
    <lineage>
        <taxon>Bacteria</taxon>
        <taxon>Bacillati</taxon>
        <taxon>Bacillota</taxon>
        <taxon>Bacilli</taxon>
        <taxon>Bacillales</taxon>
        <taxon>Bacillaceae</taxon>
        <taxon>Halobacillus</taxon>
    </lineage>
</organism>
<gene>
    <name evidence="2" type="ORF">SAMN05216353_102140</name>
</gene>
<feature type="transmembrane region" description="Helical" evidence="1">
    <location>
        <begin position="47"/>
        <end position="67"/>
    </location>
</feature>
<dbReference type="RefSeq" id="WP_089749698.1">
    <property type="nucleotide sequence ID" value="NZ_FOOG01000002.1"/>
</dbReference>
<dbReference type="EMBL" id="FOOG01000002">
    <property type="protein sequence ID" value="SFF57988.1"/>
    <property type="molecule type" value="Genomic_DNA"/>
</dbReference>
<dbReference type="OrthoDB" id="2881422at2"/>
<proteinExistence type="predicted"/>